<feature type="transmembrane region" description="Helical" evidence="1">
    <location>
        <begin position="6"/>
        <end position="23"/>
    </location>
</feature>
<keyword evidence="2" id="KW-0614">Plasmid</keyword>
<keyword evidence="1" id="KW-0812">Transmembrane</keyword>
<dbReference type="RefSeq" id="WP_274797615.1">
    <property type="nucleotide sequence ID" value="NZ_CP113528.1"/>
</dbReference>
<organism evidence="2 3">
    <name type="scientific">Lysinibacillus irui</name>
    <dbReference type="NCBI Taxonomy" id="2998077"/>
    <lineage>
        <taxon>Bacteria</taxon>
        <taxon>Bacillati</taxon>
        <taxon>Bacillota</taxon>
        <taxon>Bacilli</taxon>
        <taxon>Bacillales</taxon>
        <taxon>Bacillaceae</taxon>
        <taxon>Lysinibacillus</taxon>
    </lineage>
</organism>
<evidence type="ECO:0000256" key="1">
    <source>
        <dbReference type="SAM" id="Phobius"/>
    </source>
</evidence>
<dbReference type="EMBL" id="CP113528">
    <property type="protein sequence ID" value="WDV09406.1"/>
    <property type="molecule type" value="Genomic_DNA"/>
</dbReference>
<evidence type="ECO:0008006" key="4">
    <source>
        <dbReference type="Google" id="ProtNLM"/>
    </source>
</evidence>
<proteinExistence type="predicted"/>
<sequence>MKLAHYIILFVIIYSFPLLFTEYRYQYAKQTMQENHKHEVSMTTATHDAINILRTNVKTELENGYESYKINPVNPQPAFETFMKSLSLQYGVELDYSMNRLARYVPVFGIVDYDGLLLNVYKEYKDDRGDKVLDRVWLPKIPFSYLDNEGNIINFTIDEEVEVYDVELGEWFEGTREELIKDPEVTISFLEDKETFHNVRRTTIVNTLQEHLAYYINEHNVYTKSLDVTYKFMLPYIPKEDWYNTVDDISILAFFQGYPSILENVFYQQYAFVGTRLQFNDRILAGDVNGQKKFWFESCGYPYTAKEIYSSKKDAAAKGYSELSCLNN</sequence>
<dbReference type="AlphaFoldDB" id="A0AAJ5RNU3"/>
<evidence type="ECO:0000313" key="3">
    <source>
        <dbReference type="Proteomes" id="UP001219585"/>
    </source>
</evidence>
<keyword evidence="1" id="KW-1133">Transmembrane helix</keyword>
<keyword evidence="1" id="KW-0472">Membrane</keyword>
<evidence type="ECO:0000313" key="2">
    <source>
        <dbReference type="EMBL" id="WDV09406.1"/>
    </source>
</evidence>
<name>A0AAJ5RNU3_9BACI</name>
<dbReference type="Proteomes" id="UP001219585">
    <property type="component" value="Plasmid unnamed"/>
</dbReference>
<geneLocation type="plasmid" evidence="2 3">
    <name>unnamed</name>
</geneLocation>
<accession>A0AAJ5RNU3</accession>
<reference evidence="2" key="1">
    <citation type="submission" date="2022-11" db="EMBL/GenBank/DDBJ databases">
        <title>Lysinibacillus irui.</title>
        <authorList>
            <person name="Akintayo S.O."/>
        </authorList>
    </citation>
    <scope>NUCLEOTIDE SEQUENCE</scope>
    <source>
        <strain evidence="2">IRB4-01</strain>
        <plasmid evidence="2">unnamed</plasmid>
    </source>
</reference>
<dbReference type="KEGG" id="liu:OU989_23095"/>
<protein>
    <recommendedName>
        <fullName evidence="4">F0F1-type ATP synthase</fullName>
    </recommendedName>
</protein>
<gene>
    <name evidence="2" type="ORF">OU989_23095</name>
</gene>